<feature type="domain" description="PpiC" evidence="9">
    <location>
        <begin position="154"/>
        <end position="239"/>
    </location>
</feature>
<keyword evidence="4 8" id="KW-0732">Signal</keyword>
<evidence type="ECO:0000256" key="1">
    <source>
        <dbReference type="ARBA" id="ARBA00000971"/>
    </source>
</evidence>
<evidence type="ECO:0000313" key="11">
    <source>
        <dbReference type="Proteomes" id="UP000272771"/>
    </source>
</evidence>
<dbReference type="PANTHER" id="PTHR47245:SF1">
    <property type="entry name" value="FOLDASE PROTEIN PRSA"/>
    <property type="match status" value="1"/>
</dbReference>
<dbReference type="PANTHER" id="PTHR47245">
    <property type="entry name" value="PEPTIDYLPROLYL ISOMERASE"/>
    <property type="match status" value="1"/>
</dbReference>
<protein>
    <recommendedName>
        <fullName evidence="3">peptidylprolyl isomerase</fullName>
        <ecNumber evidence="3">5.2.1.8</ecNumber>
    </recommendedName>
</protein>
<organism evidence="10 11">
    <name type="scientific">Neisseria weaveri</name>
    <dbReference type="NCBI Taxonomy" id="28091"/>
    <lineage>
        <taxon>Bacteria</taxon>
        <taxon>Pseudomonadati</taxon>
        <taxon>Pseudomonadota</taxon>
        <taxon>Betaproteobacteria</taxon>
        <taxon>Neisseriales</taxon>
        <taxon>Neisseriaceae</taxon>
        <taxon>Neisseria</taxon>
    </lineage>
</organism>
<dbReference type="InterPro" id="IPR000297">
    <property type="entry name" value="PPIase_PpiC"/>
</dbReference>
<feature type="chain" id="PRO_5018638882" description="peptidylprolyl isomerase" evidence="8">
    <location>
        <begin position="22"/>
        <end position="292"/>
    </location>
</feature>
<evidence type="ECO:0000259" key="9">
    <source>
        <dbReference type="PROSITE" id="PS50198"/>
    </source>
</evidence>
<comment type="similarity">
    <text evidence="2">Belongs to the PpiC/parvulin rotamase family.</text>
</comment>
<evidence type="ECO:0000256" key="6">
    <source>
        <dbReference type="ARBA" id="ARBA00023235"/>
    </source>
</evidence>
<evidence type="ECO:0000313" key="10">
    <source>
        <dbReference type="EMBL" id="VEJ50304.1"/>
    </source>
</evidence>
<dbReference type="Pfam" id="PF00639">
    <property type="entry name" value="Rotamase"/>
    <property type="match status" value="1"/>
</dbReference>
<name>A0A3S4ZC03_9NEIS</name>
<keyword evidence="11" id="KW-1185">Reference proteome</keyword>
<dbReference type="InterPro" id="IPR046357">
    <property type="entry name" value="PPIase_dom_sf"/>
</dbReference>
<dbReference type="AlphaFoldDB" id="A0A3S4ZC03"/>
<sequence length="292" mass="32891">MKKTHFASALVLAALSTGLSAATLVTVNGTKIDSKEIDAQIKQITQQTQGKVQDSPELRNELIQDRITSVLVAQEAKRLKIDQIPEFKKALEQSRAQAKKQGADKRPTFKQEWAEYESAMLNRAYITHVLMQNPLSEADLKNAYKDFNQFYKGSQEVQLGEIFTQSAEKAQQAVNDLKAKKDFKSVARQYSVDPEVQKTGGINQGYIRLKDLEQGAPEVYNAVRNLKKGSFTETPMREEPNLFGVFYIHDKREVKVPPYEQIKDNLTEQIQGAKINEAIGALYQKATIQPAK</sequence>
<dbReference type="InterPro" id="IPR050245">
    <property type="entry name" value="PrsA_foldase"/>
</dbReference>
<evidence type="ECO:0000256" key="5">
    <source>
        <dbReference type="ARBA" id="ARBA00023110"/>
    </source>
</evidence>
<evidence type="ECO:0000256" key="7">
    <source>
        <dbReference type="PROSITE-ProRule" id="PRU00278"/>
    </source>
</evidence>
<evidence type="ECO:0000256" key="8">
    <source>
        <dbReference type="SAM" id="SignalP"/>
    </source>
</evidence>
<dbReference type="SUPFAM" id="SSF109998">
    <property type="entry name" value="Triger factor/SurA peptide-binding domain-like"/>
    <property type="match status" value="1"/>
</dbReference>
<dbReference type="SUPFAM" id="SSF54534">
    <property type="entry name" value="FKBP-like"/>
    <property type="match status" value="1"/>
</dbReference>
<dbReference type="EC" id="5.2.1.8" evidence="3"/>
<evidence type="ECO:0000256" key="4">
    <source>
        <dbReference type="ARBA" id="ARBA00022729"/>
    </source>
</evidence>
<dbReference type="RefSeq" id="WP_004282799.1">
    <property type="nucleotide sequence ID" value="NZ_CAUJRG010000004.1"/>
</dbReference>
<evidence type="ECO:0000256" key="2">
    <source>
        <dbReference type="ARBA" id="ARBA00007656"/>
    </source>
</evidence>
<feature type="signal peptide" evidence="8">
    <location>
        <begin position="1"/>
        <end position="21"/>
    </location>
</feature>
<dbReference type="Gene3D" id="3.10.50.40">
    <property type="match status" value="1"/>
</dbReference>
<dbReference type="Proteomes" id="UP000272771">
    <property type="component" value="Chromosome"/>
</dbReference>
<gene>
    <name evidence="10" type="primary">cbf2</name>
    <name evidence="10" type="ORF">NCTC12742_00622</name>
</gene>
<comment type="catalytic activity">
    <reaction evidence="1">
        <text>[protein]-peptidylproline (omega=180) = [protein]-peptidylproline (omega=0)</text>
        <dbReference type="Rhea" id="RHEA:16237"/>
        <dbReference type="Rhea" id="RHEA-COMP:10747"/>
        <dbReference type="Rhea" id="RHEA-COMP:10748"/>
        <dbReference type="ChEBI" id="CHEBI:83833"/>
        <dbReference type="ChEBI" id="CHEBI:83834"/>
        <dbReference type="EC" id="5.2.1.8"/>
    </reaction>
</comment>
<evidence type="ECO:0000256" key="3">
    <source>
        <dbReference type="ARBA" id="ARBA00013194"/>
    </source>
</evidence>
<keyword evidence="5 7" id="KW-0697">Rotamase</keyword>
<dbReference type="OrthoDB" id="8605856at2"/>
<accession>A0A3S4ZC03</accession>
<keyword evidence="6 7" id="KW-0413">Isomerase</keyword>
<dbReference type="EMBL" id="LR134533">
    <property type="protein sequence ID" value="VEJ50304.1"/>
    <property type="molecule type" value="Genomic_DNA"/>
</dbReference>
<reference evidence="10 11" key="1">
    <citation type="submission" date="2018-12" db="EMBL/GenBank/DDBJ databases">
        <authorList>
            <consortium name="Pathogen Informatics"/>
        </authorList>
    </citation>
    <scope>NUCLEOTIDE SEQUENCE [LARGE SCALE GENOMIC DNA]</scope>
    <source>
        <strain evidence="10 11">NCTC12742</strain>
    </source>
</reference>
<dbReference type="STRING" id="28091.SAMEA3174300_01244"/>
<dbReference type="PROSITE" id="PS50198">
    <property type="entry name" value="PPIC_PPIASE_2"/>
    <property type="match status" value="1"/>
</dbReference>
<dbReference type="InterPro" id="IPR027304">
    <property type="entry name" value="Trigger_fact/SurA_dom_sf"/>
</dbReference>
<dbReference type="GO" id="GO:0003755">
    <property type="term" value="F:peptidyl-prolyl cis-trans isomerase activity"/>
    <property type="evidence" value="ECO:0007669"/>
    <property type="project" value="UniProtKB-KW"/>
</dbReference>
<proteinExistence type="inferred from homology"/>
<dbReference type="Gene3D" id="1.10.8.1040">
    <property type="match status" value="1"/>
</dbReference>